<dbReference type="AlphaFoldDB" id="A0A640VL93"/>
<dbReference type="Proteomes" id="UP000436522">
    <property type="component" value="Unassembled WGS sequence"/>
</dbReference>
<keyword evidence="1 2" id="KW-0597">Phosphoprotein</keyword>
<dbReference type="InterPro" id="IPR001789">
    <property type="entry name" value="Sig_transdc_resp-reg_receiver"/>
</dbReference>
<dbReference type="Gene3D" id="3.40.50.2300">
    <property type="match status" value="1"/>
</dbReference>
<protein>
    <recommendedName>
        <fullName evidence="3">Response regulatory domain-containing protein</fullName>
    </recommendedName>
</protein>
<dbReference type="PROSITE" id="PS50110">
    <property type="entry name" value="RESPONSE_REGULATORY"/>
    <property type="match status" value="1"/>
</dbReference>
<feature type="domain" description="Response regulatory" evidence="3">
    <location>
        <begin position="16"/>
        <end position="134"/>
    </location>
</feature>
<dbReference type="PANTHER" id="PTHR44591">
    <property type="entry name" value="STRESS RESPONSE REGULATOR PROTEIN 1"/>
    <property type="match status" value="1"/>
</dbReference>
<name>A0A640VL93_9RHOB</name>
<dbReference type="PANTHER" id="PTHR44591:SF3">
    <property type="entry name" value="RESPONSE REGULATORY DOMAIN-CONTAINING PROTEIN"/>
    <property type="match status" value="1"/>
</dbReference>
<organism evidence="4 5">
    <name type="scientific">Roseobacter cerasinus</name>
    <dbReference type="NCBI Taxonomy" id="2602289"/>
    <lineage>
        <taxon>Bacteria</taxon>
        <taxon>Pseudomonadati</taxon>
        <taxon>Pseudomonadota</taxon>
        <taxon>Alphaproteobacteria</taxon>
        <taxon>Rhodobacterales</taxon>
        <taxon>Roseobacteraceae</taxon>
        <taxon>Roseobacter</taxon>
    </lineage>
</organism>
<evidence type="ECO:0000313" key="5">
    <source>
        <dbReference type="Proteomes" id="UP000436522"/>
    </source>
</evidence>
<accession>A0A640VL93</accession>
<evidence type="ECO:0000259" key="3">
    <source>
        <dbReference type="PROSITE" id="PS50110"/>
    </source>
</evidence>
<dbReference type="GO" id="GO:0000160">
    <property type="term" value="P:phosphorelay signal transduction system"/>
    <property type="evidence" value="ECO:0007669"/>
    <property type="project" value="InterPro"/>
</dbReference>
<dbReference type="RefSeq" id="WP_159975093.1">
    <property type="nucleotide sequence ID" value="NZ_BLIV01000002.1"/>
</dbReference>
<dbReference type="SUPFAM" id="SSF52172">
    <property type="entry name" value="CheY-like"/>
    <property type="match status" value="1"/>
</dbReference>
<evidence type="ECO:0000313" key="4">
    <source>
        <dbReference type="EMBL" id="GFE49208.1"/>
    </source>
</evidence>
<dbReference type="InterPro" id="IPR050595">
    <property type="entry name" value="Bact_response_regulator"/>
</dbReference>
<evidence type="ECO:0000256" key="1">
    <source>
        <dbReference type="ARBA" id="ARBA00022553"/>
    </source>
</evidence>
<dbReference type="OrthoDB" id="9789181at2"/>
<keyword evidence="5" id="KW-1185">Reference proteome</keyword>
<reference evidence="4 5" key="1">
    <citation type="submission" date="2019-12" db="EMBL/GenBank/DDBJ databases">
        <title>Roseobacter cerasinus sp. nov., isolated from seawater around aquaculture.</title>
        <authorList>
            <person name="Muramatsu S."/>
            <person name="Takabe Y."/>
            <person name="Mori K."/>
            <person name="Takaichi S."/>
            <person name="Hanada S."/>
        </authorList>
    </citation>
    <scope>NUCLEOTIDE SEQUENCE [LARGE SCALE GENOMIC DNA]</scope>
    <source>
        <strain evidence="4 5">AI77</strain>
    </source>
</reference>
<dbReference type="InterPro" id="IPR011006">
    <property type="entry name" value="CheY-like_superfamily"/>
</dbReference>
<dbReference type="EMBL" id="BLIV01000002">
    <property type="protein sequence ID" value="GFE49208.1"/>
    <property type="molecule type" value="Genomic_DNA"/>
</dbReference>
<dbReference type="SMART" id="SM00448">
    <property type="entry name" value="REC"/>
    <property type="match status" value="1"/>
</dbReference>
<proteinExistence type="predicted"/>
<gene>
    <name evidence="4" type="ORF">So717_09610</name>
</gene>
<dbReference type="CDD" id="cd00156">
    <property type="entry name" value="REC"/>
    <property type="match status" value="1"/>
</dbReference>
<sequence length="141" mass="15711">MQEQNAAVRSSPSGPTCLVIEDSLFDQERIRRILNKSFKNVSAVFASTIEEARQHMANQRTTIILLDNNLPDGTGANFALELSDDPDFAKIPIVMVSDWPTPFMFDKAQSAGVIHVVNKSDFGARYIHSALSHNVRPKRIN</sequence>
<dbReference type="Pfam" id="PF00072">
    <property type="entry name" value="Response_reg"/>
    <property type="match status" value="1"/>
</dbReference>
<evidence type="ECO:0000256" key="2">
    <source>
        <dbReference type="PROSITE-ProRule" id="PRU00169"/>
    </source>
</evidence>
<feature type="modified residue" description="4-aspartylphosphate" evidence="2">
    <location>
        <position position="67"/>
    </location>
</feature>
<comment type="caution">
    <text evidence="4">The sequence shown here is derived from an EMBL/GenBank/DDBJ whole genome shotgun (WGS) entry which is preliminary data.</text>
</comment>